<dbReference type="InterPro" id="IPR014746">
    <property type="entry name" value="Gln_synth/guanido_kin_cat_dom"/>
</dbReference>
<comment type="similarity">
    <text evidence="1 7 9">Belongs to the ATP:guanido phosphotransferase family.</text>
</comment>
<feature type="binding site" evidence="8">
    <location>
        <position position="231"/>
    </location>
    <ligand>
        <name>ATP</name>
        <dbReference type="ChEBI" id="CHEBI:30616"/>
    </ligand>
</feature>
<dbReference type="PROSITE" id="PS51510">
    <property type="entry name" value="PHOSPHAGEN_KINASE_C"/>
    <property type="match status" value="1"/>
</dbReference>
<dbReference type="FunFam" id="1.10.135.10:FF:000003">
    <property type="entry name" value="Three-domain arginine kinase"/>
    <property type="match status" value="1"/>
</dbReference>
<feature type="binding site" evidence="8">
    <location>
        <begin position="354"/>
        <end position="359"/>
    </location>
    <ligand>
        <name>ATP</name>
        <dbReference type="ChEBI" id="CHEBI:30616"/>
    </ligand>
</feature>
<keyword evidence="4 8" id="KW-0547">Nucleotide-binding</keyword>
<dbReference type="GO" id="GO:0004111">
    <property type="term" value="F:creatine kinase activity"/>
    <property type="evidence" value="ECO:0007669"/>
    <property type="project" value="InterPro"/>
</dbReference>
<evidence type="ECO:0000256" key="8">
    <source>
        <dbReference type="PROSITE-ProRule" id="PRU00843"/>
    </source>
</evidence>
<keyword evidence="5 8" id="KW-0418">Kinase</keyword>
<dbReference type="PROSITE" id="PS00112">
    <property type="entry name" value="PHOSPHAGEN_KINASE"/>
    <property type="match status" value="1"/>
</dbReference>
<feature type="binding site" evidence="8">
    <location>
        <begin position="167"/>
        <end position="171"/>
    </location>
    <ligand>
        <name>ATP</name>
        <dbReference type="ChEBI" id="CHEBI:30616"/>
    </ligand>
</feature>
<feature type="domain" description="Phosphagen kinase C-terminal" evidence="12">
    <location>
        <begin position="164"/>
        <end position="401"/>
    </location>
</feature>
<dbReference type="InterPro" id="IPR036802">
    <property type="entry name" value="ATP-guanido_PTrfase_N_sf"/>
</dbReference>
<feature type="binding site" evidence="8">
    <location>
        <position position="275"/>
    </location>
    <ligand>
        <name>ATP</name>
        <dbReference type="ChEBI" id="CHEBI:30616"/>
    </ligand>
</feature>
<evidence type="ECO:0000256" key="7">
    <source>
        <dbReference type="PROSITE-ProRule" id="PRU00842"/>
    </source>
</evidence>
<evidence type="ECO:0000256" key="2">
    <source>
        <dbReference type="ARBA" id="ARBA00012230"/>
    </source>
</evidence>
<dbReference type="PROSITE" id="PS51509">
    <property type="entry name" value="PHOSPHAGEN_KINASE_N"/>
    <property type="match status" value="1"/>
</dbReference>
<evidence type="ECO:0000256" key="10">
    <source>
        <dbReference type="SAM" id="Phobius"/>
    </source>
</evidence>
<keyword evidence="3 8" id="KW-0808">Transferase</keyword>
<dbReference type="STRING" id="70415.A0A5S6QL07"/>
<evidence type="ECO:0000256" key="4">
    <source>
        <dbReference type="ARBA" id="ARBA00022741"/>
    </source>
</evidence>
<dbReference type="SUPFAM" id="SSF48034">
    <property type="entry name" value="Guanido kinase N-terminal domain"/>
    <property type="match status" value="1"/>
</dbReference>
<dbReference type="Pfam" id="PF02807">
    <property type="entry name" value="ATP-gua_PtransN"/>
    <property type="match status" value="1"/>
</dbReference>
<dbReference type="PANTHER" id="PTHR11547:SF38">
    <property type="entry name" value="ARGININE KINASE 1-RELATED"/>
    <property type="match status" value="1"/>
</dbReference>
<proteinExistence type="inferred from homology"/>
<organism evidence="13 14">
    <name type="scientific">Trichuris muris</name>
    <name type="common">Mouse whipworm</name>
    <dbReference type="NCBI Taxonomy" id="70415"/>
    <lineage>
        <taxon>Eukaryota</taxon>
        <taxon>Metazoa</taxon>
        <taxon>Ecdysozoa</taxon>
        <taxon>Nematoda</taxon>
        <taxon>Enoplea</taxon>
        <taxon>Dorylaimia</taxon>
        <taxon>Trichinellida</taxon>
        <taxon>Trichuridae</taxon>
        <taxon>Trichuris</taxon>
    </lineage>
</organism>
<dbReference type="CDD" id="cd07932">
    <property type="entry name" value="arginine_kinase_like"/>
    <property type="match status" value="1"/>
</dbReference>
<dbReference type="InterPro" id="IPR000749">
    <property type="entry name" value="ATP-guanido_PTrfase"/>
</dbReference>
<dbReference type="Pfam" id="PF00217">
    <property type="entry name" value="ATP-gua_Ptrans"/>
    <property type="match status" value="1"/>
</dbReference>
<evidence type="ECO:0000256" key="5">
    <source>
        <dbReference type="ARBA" id="ARBA00022777"/>
    </source>
</evidence>
<keyword evidence="10" id="KW-0812">Transmembrane</keyword>
<dbReference type="PANTHER" id="PTHR11547">
    <property type="entry name" value="ARGININE OR CREATINE KINASE"/>
    <property type="match status" value="1"/>
</dbReference>
<dbReference type="AlphaFoldDB" id="A0A5S6QL07"/>
<feature type="domain" description="Phosphagen kinase N-terminal" evidence="11">
    <location>
        <begin position="53"/>
        <end position="135"/>
    </location>
</feature>
<dbReference type="SUPFAM" id="SSF55931">
    <property type="entry name" value="Glutamine synthetase/guanido kinase"/>
    <property type="match status" value="1"/>
</dbReference>
<evidence type="ECO:0000259" key="12">
    <source>
        <dbReference type="PROSITE" id="PS51510"/>
    </source>
</evidence>
<evidence type="ECO:0000313" key="14">
    <source>
        <dbReference type="WBParaSite" id="TMUE_2000007562.1"/>
    </source>
</evidence>
<evidence type="ECO:0000256" key="1">
    <source>
        <dbReference type="ARBA" id="ARBA00006798"/>
    </source>
</evidence>
<dbReference type="InterPro" id="IPR022413">
    <property type="entry name" value="ATP-guanido_PTrfase_N"/>
</dbReference>
<keyword evidence="10" id="KW-1133">Transmembrane helix</keyword>
<feature type="binding site" evidence="8">
    <location>
        <begin position="326"/>
        <end position="330"/>
    </location>
    <ligand>
        <name>ATP</name>
        <dbReference type="ChEBI" id="CHEBI:30616"/>
    </ligand>
</feature>
<protein>
    <recommendedName>
        <fullName evidence="2">arginine kinase</fullName>
        <ecNumber evidence="2">2.7.3.3</ecNumber>
    </recommendedName>
</protein>
<feature type="transmembrane region" description="Helical" evidence="10">
    <location>
        <begin position="12"/>
        <end position="30"/>
    </location>
</feature>
<name>A0A5S6QL07_TRIMR</name>
<dbReference type="Gene3D" id="1.10.135.10">
    <property type="entry name" value="ATP:guanido phosphotransferase, N-terminal domain"/>
    <property type="match status" value="1"/>
</dbReference>
<dbReference type="EC" id="2.7.3.3" evidence="2"/>
<dbReference type="InterPro" id="IPR022414">
    <property type="entry name" value="ATP-guanido_PTrfase_cat"/>
</dbReference>
<dbReference type="InterPro" id="IPR022415">
    <property type="entry name" value="ATP-guanido_PTrfase_AS"/>
</dbReference>
<sequence>MAYRRMPAWGKLIALAGGGAVLAGIGSLYFKSGRELYKNMFNIQTVPSDIRSRCDEAYFTLSNAKDCNSLLKKHLTKPVLDKLKLRKTKMGGTLLDVIRSGVANLDSSIGAYAPDPQSYTTFKELFDPIIEDYHGFKRDEKQPNEDFGENRLGELTNLDPEGKYVLSTRIRCARTVKGFPFNPLLREDDYIVLEQKLKNALHSLPDANLQGTYYPLRGMKQEDKTKLISDHFLFKEGDRFLQAAKACEHWPIGRGIFHNNEKTFLVWVNEEDHVRIISMQKGGDVGAVLRRLITGVKMLEDKVPFARDGRLGFLTFCPTNLGTTIRASVHIKLPKLSRRRDFTDICEKMNLQVRGIHGEHSKGELGVFDISNKRRMGLTEFEAVKQMYDGVKELIRMEESG</sequence>
<reference evidence="14" key="1">
    <citation type="submission" date="2019-12" db="UniProtKB">
        <authorList>
            <consortium name="WormBaseParasite"/>
        </authorList>
    </citation>
    <scope>IDENTIFICATION</scope>
</reference>
<dbReference type="Gene3D" id="3.30.590.10">
    <property type="entry name" value="Glutamine synthetase/guanido kinase, catalytic domain"/>
    <property type="match status" value="1"/>
</dbReference>
<dbReference type="GO" id="GO:0046314">
    <property type="term" value="P:phosphocreatine biosynthetic process"/>
    <property type="evidence" value="ECO:0007669"/>
    <property type="project" value="InterPro"/>
</dbReference>
<dbReference type="Proteomes" id="UP000046395">
    <property type="component" value="Unassembled WGS sequence"/>
</dbReference>
<dbReference type="GO" id="GO:0005524">
    <property type="term" value="F:ATP binding"/>
    <property type="evidence" value="ECO:0007669"/>
    <property type="project" value="UniProtKB-UniRule"/>
</dbReference>
<keyword evidence="6 8" id="KW-0067">ATP-binding</keyword>
<evidence type="ECO:0000313" key="13">
    <source>
        <dbReference type="Proteomes" id="UP000046395"/>
    </source>
</evidence>
<evidence type="ECO:0000256" key="3">
    <source>
        <dbReference type="ARBA" id="ARBA00022679"/>
    </source>
</evidence>
<evidence type="ECO:0000256" key="6">
    <source>
        <dbReference type="ARBA" id="ARBA00022840"/>
    </source>
</evidence>
<keyword evidence="13" id="KW-1185">Reference proteome</keyword>
<accession>A0A5S6QL07</accession>
<dbReference type="FunFam" id="3.30.590.10:FF:000006">
    <property type="entry name" value="Arginine kinase 1"/>
    <property type="match status" value="1"/>
</dbReference>
<dbReference type="GO" id="GO:0004054">
    <property type="term" value="F:arginine kinase activity"/>
    <property type="evidence" value="ECO:0007669"/>
    <property type="project" value="UniProtKB-EC"/>
</dbReference>
<dbReference type="GO" id="GO:0005615">
    <property type="term" value="C:extracellular space"/>
    <property type="evidence" value="ECO:0007669"/>
    <property type="project" value="TreeGrafter"/>
</dbReference>
<evidence type="ECO:0000256" key="9">
    <source>
        <dbReference type="RuleBase" id="RU000505"/>
    </source>
</evidence>
<keyword evidence="10" id="KW-0472">Membrane</keyword>
<evidence type="ECO:0000259" key="11">
    <source>
        <dbReference type="PROSITE" id="PS51509"/>
    </source>
</evidence>
<dbReference type="WBParaSite" id="TMUE_2000007562.1">
    <property type="protein sequence ID" value="TMUE_2000007562.1"/>
    <property type="gene ID" value="WBGene00294365"/>
</dbReference>